<feature type="compositionally biased region" description="Acidic residues" evidence="1">
    <location>
        <begin position="83"/>
        <end position="137"/>
    </location>
</feature>
<protein>
    <submittedName>
        <fullName evidence="2">Uncharacterized protein</fullName>
    </submittedName>
</protein>
<comment type="caution">
    <text evidence="2">The sequence shown here is derived from an EMBL/GenBank/DDBJ whole genome shotgun (WGS) entry which is preliminary data.</text>
</comment>
<evidence type="ECO:0000313" key="2">
    <source>
        <dbReference type="EMBL" id="KAK9094790.1"/>
    </source>
</evidence>
<feature type="region of interest" description="Disordered" evidence="1">
    <location>
        <begin position="56"/>
        <end position="137"/>
    </location>
</feature>
<dbReference type="AlphaFoldDB" id="A0AAP0EMC1"/>
<sequence>MGLDLSMVLYLALRERVLHHLLSNADRQATTAATPGDDGRWKQRRWWLYCRDHTHQRGFPHRNLNNGQYGDGERTRERKHDDGGEEGDDFDGANEEWAEDEASDGGEEGDDFDNADEERAEDEADDGGEEDDTNESV</sequence>
<keyword evidence="3" id="KW-1185">Reference proteome</keyword>
<organism evidence="2 3">
    <name type="scientific">Stephania cephalantha</name>
    <dbReference type="NCBI Taxonomy" id="152367"/>
    <lineage>
        <taxon>Eukaryota</taxon>
        <taxon>Viridiplantae</taxon>
        <taxon>Streptophyta</taxon>
        <taxon>Embryophyta</taxon>
        <taxon>Tracheophyta</taxon>
        <taxon>Spermatophyta</taxon>
        <taxon>Magnoliopsida</taxon>
        <taxon>Ranunculales</taxon>
        <taxon>Menispermaceae</taxon>
        <taxon>Menispermoideae</taxon>
        <taxon>Cissampelideae</taxon>
        <taxon>Stephania</taxon>
    </lineage>
</organism>
<dbReference type="Proteomes" id="UP001419268">
    <property type="component" value="Unassembled WGS sequence"/>
</dbReference>
<name>A0AAP0EMC1_9MAGN</name>
<evidence type="ECO:0000256" key="1">
    <source>
        <dbReference type="SAM" id="MobiDB-lite"/>
    </source>
</evidence>
<gene>
    <name evidence="2" type="ORF">Scep_026259</name>
</gene>
<reference evidence="2 3" key="1">
    <citation type="submission" date="2024-01" db="EMBL/GenBank/DDBJ databases">
        <title>Genome assemblies of Stephania.</title>
        <authorList>
            <person name="Yang L."/>
        </authorList>
    </citation>
    <scope>NUCLEOTIDE SEQUENCE [LARGE SCALE GENOMIC DNA]</scope>
    <source>
        <strain evidence="2">JXDWG</strain>
        <tissue evidence="2">Leaf</tissue>
    </source>
</reference>
<accession>A0AAP0EMC1</accession>
<feature type="compositionally biased region" description="Basic and acidic residues" evidence="1">
    <location>
        <begin position="71"/>
        <end position="82"/>
    </location>
</feature>
<dbReference type="EMBL" id="JBBNAG010000011">
    <property type="protein sequence ID" value="KAK9094790.1"/>
    <property type="molecule type" value="Genomic_DNA"/>
</dbReference>
<proteinExistence type="predicted"/>
<evidence type="ECO:0000313" key="3">
    <source>
        <dbReference type="Proteomes" id="UP001419268"/>
    </source>
</evidence>